<dbReference type="EMBL" id="KN275963">
    <property type="protein sequence ID" value="EEH49745.2"/>
    <property type="molecule type" value="Genomic_DNA"/>
</dbReference>
<dbReference type="AlphaFoldDB" id="C1GEY8"/>
<dbReference type="GeneID" id="22584679"/>
<keyword evidence="2" id="KW-1185">Reference proteome</keyword>
<dbReference type="KEGG" id="pbn:PADG_05824"/>
<protein>
    <submittedName>
        <fullName evidence="1">Uncharacterized protein</fullName>
    </submittedName>
</protein>
<sequence>MVKIRSSLEFLIFHEAKERKDILQPLFSRRAIIEMQDLVHENQLEPFATFKHFSLTRKLVMGLPSWVSIKVSPKTSGLVHLQQILGKQVVDICKNPKLLDDTPHKIMKHKLLRLEANKERPGVLSTLLRIDPPLGAIISSAFIPGGDAIDMQIIAGMSGTLVHDAETIFLYANPFQPRSLA</sequence>
<reference evidence="1 2" key="1">
    <citation type="journal article" date="2011" name="PLoS Genet.">
        <title>Comparative genomic analysis of human fungal pathogens causing paracoccidioidomycosis.</title>
        <authorList>
            <person name="Desjardins C.A."/>
            <person name="Champion M.D."/>
            <person name="Holder J.W."/>
            <person name="Muszewska A."/>
            <person name="Goldberg J."/>
            <person name="Bailao A.M."/>
            <person name="Brigido M.M."/>
            <person name="Ferreira M.E."/>
            <person name="Garcia A.M."/>
            <person name="Grynberg M."/>
            <person name="Gujja S."/>
            <person name="Heiman D.I."/>
            <person name="Henn M.R."/>
            <person name="Kodira C.D."/>
            <person name="Leon-Narvaez H."/>
            <person name="Longo L.V."/>
            <person name="Ma L.J."/>
            <person name="Malavazi I."/>
            <person name="Matsuo A.L."/>
            <person name="Morais F.V."/>
            <person name="Pereira M."/>
            <person name="Rodriguez-Brito S."/>
            <person name="Sakthikumar S."/>
            <person name="Salem-Izacc S.M."/>
            <person name="Sykes S.M."/>
            <person name="Teixeira M.M."/>
            <person name="Vallejo M.C."/>
            <person name="Walter M.E."/>
            <person name="Yandava C."/>
            <person name="Young S."/>
            <person name="Zeng Q."/>
            <person name="Zucker J."/>
            <person name="Felipe M.S."/>
            <person name="Goldman G.H."/>
            <person name="Haas B.J."/>
            <person name="McEwen J.G."/>
            <person name="Nino-Vega G."/>
            <person name="Puccia R."/>
            <person name="San-Blas G."/>
            <person name="Soares C.M."/>
            <person name="Birren B.W."/>
            <person name="Cuomo C.A."/>
        </authorList>
    </citation>
    <scope>NUCLEOTIDE SEQUENCE [LARGE SCALE GENOMIC DNA]</scope>
    <source>
        <strain evidence="1 2">Pb18</strain>
    </source>
</reference>
<organism evidence="1 2">
    <name type="scientific">Paracoccidioides brasiliensis (strain Pb18)</name>
    <dbReference type="NCBI Taxonomy" id="502780"/>
    <lineage>
        <taxon>Eukaryota</taxon>
        <taxon>Fungi</taxon>
        <taxon>Dikarya</taxon>
        <taxon>Ascomycota</taxon>
        <taxon>Pezizomycotina</taxon>
        <taxon>Eurotiomycetes</taxon>
        <taxon>Eurotiomycetidae</taxon>
        <taxon>Onygenales</taxon>
        <taxon>Ajellomycetaceae</taxon>
        <taxon>Paracoccidioides</taxon>
    </lineage>
</organism>
<evidence type="ECO:0000313" key="1">
    <source>
        <dbReference type="EMBL" id="EEH49745.2"/>
    </source>
</evidence>
<dbReference type="VEuPathDB" id="FungiDB:PADG_05824"/>
<dbReference type="Proteomes" id="UP000001628">
    <property type="component" value="Unassembled WGS sequence"/>
</dbReference>
<evidence type="ECO:0000313" key="2">
    <source>
        <dbReference type="Proteomes" id="UP000001628"/>
    </source>
</evidence>
<dbReference type="InParanoid" id="C1GEY8"/>
<name>C1GEY8_PARBD</name>
<accession>C1GEY8</accession>
<proteinExistence type="predicted"/>
<gene>
    <name evidence="1" type="ORF">PADG_05824</name>
</gene>
<dbReference type="HOGENOM" id="CLU_1489448_0_0_1"/>
<dbReference type="RefSeq" id="XP_010761229.1">
    <property type="nucleotide sequence ID" value="XM_010762927.1"/>
</dbReference>